<dbReference type="Proteomes" id="UP000694867">
    <property type="component" value="Unplaced"/>
</dbReference>
<keyword evidence="1" id="KW-1185">Reference proteome</keyword>
<dbReference type="AlphaFoldDB" id="A0AAJ6QR28"/>
<proteinExistence type="predicted"/>
<dbReference type="RefSeq" id="XP_003741100.1">
    <property type="nucleotide sequence ID" value="XM_003741052.1"/>
</dbReference>
<dbReference type="KEGG" id="goe:100897770"/>
<sequence>MRLTAVCHRQLPHKLFRLLYKNRRSLKPVDFGIPAALKERSVPVYDGLKYSREKPPVDMSKFFPKDEKVLQAEFAYEVSNSLKLTEGLAQVQLLTNSLYHTDMPPSYVEQFEGTSLSDSEYAWMTKRLEVVKHDSYQVRLPKAWHEKYHWIAAERPYGAPVERRSRQLSLIFNDFVRLTSAGGPPKPTLNDLTCQYIRPSDNPYLFHGAACSGTLSTKALPLAGDSTATGSLPSMYPAAPEMDLKKTFDYDPRTIYPILPAGKDYSLHTIYVNHPYEEARTRVEKSGIALLQTFAFAAARGATAKKPLVLQTIYHDLEHLDLVVIQLNTLQSSSENEADIRNEIWHMNLPLSEGAGVEKTLNPTAMKWLKVFYAR</sequence>
<organism evidence="1 2">
    <name type="scientific">Galendromus occidentalis</name>
    <name type="common">western predatory mite</name>
    <dbReference type="NCBI Taxonomy" id="34638"/>
    <lineage>
        <taxon>Eukaryota</taxon>
        <taxon>Metazoa</taxon>
        <taxon>Ecdysozoa</taxon>
        <taxon>Arthropoda</taxon>
        <taxon>Chelicerata</taxon>
        <taxon>Arachnida</taxon>
        <taxon>Acari</taxon>
        <taxon>Parasitiformes</taxon>
        <taxon>Mesostigmata</taxon>
        <taxon>Gamasina</taxon>
        <taxon>Phytoseioidea</taxon>
        <taxon>Phytoseiidae</taxon>
        <taxon>Typhlodrominae</taxon>
        <taxon>Galendromus</taxon>
    </lineage>
</organism>
<dbReference type="GO" id="GO:0005739">
    <property type="term" value="C:mitochondrion"/>
    <property type="evidence" value="ECO:0007669"/>
    <property type="project" value="TreeGrafter"/>
</dbReference>
<evidence type="ECO:0000313" key="2">
    <source>
        <dbReference type="RefSeq" id="XP_003741100.1"/>
    </source>
</evidence>
<dbReference type="GeneID" id="100897770"/>
<dbReference type="InterPro" id="IPR052482">
    <property type="entry name" value="mtLSU_mL37"/>
</dbReference>
<accession>A0AAJ6QR28</accession>
<reference evidence="2" key="1">
    <citation type="submission" date="2025-08" db="UniProtKB">
        <authorList>
            <consortium name="RefSeq"/>
        </authorList>
    </citation>
    <scope>IDENTIFICATION</scope>
</reference>
<evidence type="ECO:0000313" key="1">
    <source>
        <dbReference type="Proteomes" id="UP000694867"/>
    </source>
</evidence>
<gene>
    <name evidence="2" type="primary">LOC100897770</name>
</gene>
<protein>
    <submittedName>
        <fullName evidence="2">Uncharacterized protein LOC100897770</fullName>
    </submittedName>
</protein>
<dbReference type="PANTHER" id="PTHR15889:SF2">
    <property type="entry name" value="LARGE RIBOSOMAL SUBUNIT PROTEIN ML37"/>
    <property type="match status" value="1"/>
</dbReference>
<name>A0AAJ6QR28_9ACAR</name>
<dbReference type="PANTHER" id="PTHR15889">
    <property type="entry name" value="MITOCHONDRIAL RIBOSOMAL PROTEIN L37"/>
    <property type="match status" value="1"/>
</dbReference>